<dbReference type="GO" id="GO:0005761">
    <property type="term" value="C:mitochondrial ribosome"/>
    <property type="evidence" value="ECO:0000318"/>
    <property type="project" value="GO_Central"/>
</dbReference>
<sequence>MFLTLALLSRRWTPGKQWIGKHRRIQKFSQNRKLNKGQRSAIMRRVDYLISRPYLTVEEELESSSISKNQFSYEKMMKKRKKFVTFKSGYAHLSFLNHGQKY</sequence>
<dbReference type="RefSeq" id="XP_002110229.1">
    <property type="nucleotide sequence ID" value="XM_002110193.1"/>
</dbReference>
<proteinExistence type="predicted"/>
<evidence type="ECO:0000313" key="1">
    <source>
        <dbReference type="EMBL" id="EDV26233.1"/>
    </source>
</evidence>
<dbReference type="KEGG" id="tad:TRIADDRAFT_54016"/>
<dbReference type="HOGENOM" id="CLU_175792_1_0_1"/>
<keyword evidence="2" id="KW-1185">Reference proteome</keyword>
<dbReference type="OrthoDB" id="6019958at2759"/>
<organism evidence="1 2">
    <name type="scientific">Trichoplax adhaerens</name>
    <name type="common">Trichoplax reptans</name>
    <dbReference type="NCBI Taxonomy" id="10228"/>
    <lineage>
        <taxon>Eukaryota</taxon>
        <taxon>Metazoa</taxon>
        <taxon>Placozoa</taxon>
        <taxon>Uniplacotomia</taxon>
        <taxon>Trichoplacea</taxon>
        <taxon>Trichoplacidae</taxon>
        <taxon>Trichoplax</taxon>
    </lineage>
</organism>
<name>B3RQV9_TRIAD</name>
<dbReference type="PANTHER" id="PTHR14520:SF4">
    <property type="entry name" value="LARGE RIBOSOMAL SUBUNIT PROTEIN ML63"/>
    <property type="match status" value="1"/>
</dbReference>
<dbReference type="EMBL" id="DS985243">
    <property type="protein sequence ID" value="EDV26233.1"/>
    <property type="molecule type" value="Genomic_DNA"/>
</dbReference>
<gene>
    <name evidence="1" type="ORF">TRIADDRAFT_54016</name>
</gene>
<dbReference type="InterPro" id="IPR016576">
    <property type="entry name" value="Ribosomal_mL63"/>
</dbReference>
<dbReference type="PhylomeDB" id="B3RQV9"/>
<dbReference type="AlphaFoldDB" id="B3RQV9"/>
<evidence type="ECO:0008006" key="3">
    <source>
        <dbReference type="Google" id="ProtNLM"/>
    </source>
</evidence>
<evidence type="ECO:0000313" key="2">
    <source>
        <dbReference type="Proteomes" id="UP000009022"/>
    </source>
</evidence>
<dbReference type="CTD" id="6751983"/>
<accession>B3RQV9</accession>
<protein>
    <recommendedName>
        <fullName evidence="3">Ribosomal protein 63, mitochondrial</fullName>
    </recommendedName>
</protein>
<dbReference type="InParanoid" id="B3RQV9"/>
<dbReference type="GeneID" id="6751983"/>
<dbReference type="PANTHER" id="PTHR14520">
    <property type="entry name" value="MITOCHONDRIAL RIBOSOMAL PROTEIN 63"/>
    <property type="match status" value="1"/>
</dbReference>
<dbReference type="GO" id="GO:0003735">
    <property type="term" value="F:structural constituent of ribosome"/>
    <property type="evidence" value="ECO:0000318"/>
    <property type="project" value="GO_Central"/>
</dbReference>
<dbReference type="Proteomes" id="UP000009022">
    <property type="component" value="Unassembled WGS sequence"/>
</dbReference>
<dbReference type="Pfam" id="PF14978">
    <property type="entry name" value="MRP-63"/>
    <property type="match status" value="1"/>
</dbReference>
<reference evidence="1 2" key="1">
    <citation type="journal article" date="2008" name="Nature">
        <title>The Trichoplax genome and the nature of placozoans.</title>
        <authorList>
            <person name="Srivastava M."/>
            <person name="Begovic E."/>
            <person name="Chapman J."/>
            <person name="Putnam N.H."/>
            <person name="Hellsten U."/>
            <person name="Kawashima T."/>
            <person name="Kuo A."/>
            <person name="Mitros T."/>
            <person name="Salamov A."/>
            <person name="Carpenter M.L."/>
            <person name="Signorovitch A.Y."/>
            <person name="Moreno M.A."/>
            <person name="Kamm K."/>
            <person name="Grimwood J."/>
            <person name="Schmutz J."/>
            <person name="Shapiro H."/>
            <person name="Grigoriev I.V."/>
            <person name="Buss L.W."/>
            <person name="Schierwater B."/>
            <person name="Dellaporta S.L."/>
            <person name="Rokhsar D.S."/>
        </authorList>
    </citation>
    <scope>NUCLEOTIDE SEQUENCE [LARGE SCALE GENOMIC DNA]</scope>
    <source>
        <strain evidence="1 2">Grell-BS-1999</strain>
    </source>
</reference>